<dbReference type="Proteomes" id="UP000286097">
    <property type="component" value="Unassembled WGS sequence"/>
</dbReference>
<proteinExistence type="predicted"/>
<dbReference type="EMBL" id="QKXF01000443">
    <property type="protein sequence ID" value="RQM11302.1"/>
    <property type="molecule type" value="Genomic_DNA"/>
</dbReference>
<dbReference type="AlphaFoldDB" id="A0A425C2Q1"/>
<dbReference type="VEuPathDB" id="FungiDB:DD237_000771"/>
<comment type="caution">
    <text evidence="1">The sequence shown here is derived from an EMBL/GenBank/DDBJ whole genome shotgun (WGS) entry which is preliminary data.</text>
</comment>
<accession>A0A425C2Q1</accession>
<organism evidence="1 2">
    <name type="scientific">Peronospora effusa</name>
    <dbReference type="NCBI Taxonomy" id="542832"/>
    <lineage>
        <taxon>Eukaryota</taxon>
        <taxon>Sar</taxon>
        <taxon>Stramenopiles</taxon>
        <taxon>Oomycota</taxon>
        <taxon>Peronosporomycetes</taxon>
        <taxon>Peronosporales</taxon>
        <taxon>Peronosporaceae</taxon>
        <taxon>Peronospora</taxon>
    </lineage>
</organism>
<sequence length="62" mass="7265">MTNIVALFELTFDDTGTTKVCLKLEQKAFSTQMQQMMERLLASLLRSRQFEDRRHSILVSTR</sequence>
<evidence type="ECO:0000313" key="2">
    <source>
        <dbReference type="Proteomes" id="UP000286097"/>
    </source>
</evidence>
<name>A0A425C2Q1_9STRA</name>
<protein>
    <submittedName>
        <fullName evidence="1">Uncharacterized protein</fullName>
    </submittedName>
</protein>
<gene>
    <name evidence="1" type="ORF">DD237_000771</name>
</gene>
<evidence type="ECO:0000313" key="1">
    <source>
        <dbReference type="EMBL" id="RQM11302.1"/>
    </source>
</evidence>
<reference evidence="1 2" key="1">
    <citation type="submission" date="2018-06" db="EMBL/GenBank/DDBJ databases">
        <title>Comparative genomics of downy mildews reveals potential adaptations to biotrophy.</title>
        <authorList>
            <person name="Fletcher K."/>
            <person name="Klosterman S.J."/>
            <person name="Derevnina L."/>
            <person name="Martin F."/>
            <person name="Koike S."/>
            <person name="Reyes Chin-Wo S."/>
            <person name="Mou B."/>
            <person name="Michelmore R."/>
        </authorList>
    </citation>
    <scope>NUCLEOTIDE SEQUENCE [LARGE SCALE GENOMIC DNA]</scope>
    <source>
        <strain evidence="1 2">R13</strain>
    </source>
</reference>